<dbReference type="SUPFAM" id="SSF52980">
    <property type="entry name" value="Restriction endonuclease-like"/>
    <property type="match status" value="1"/>
</dbReference>
<organism evidence="2 3">
    <name type="scientific">Kitasatospora cathayae</name>
    <dbReference type="NCBI Taxonomy" id="3004092"/>
    <lineage>
        <taxon>Bacteria</taxon>
        <taxon>Bacillati</taxon>
        <taxon>Actinomycetota</taxon>
        <taxon>Actinomycetes</taxon>
        <taxon>Kitasatosporales</taxon>
        <taxon>Streptomycetaceae</taxon>
        <taxon>Kitasatospora</taxon>
    </lineage>
</organism>
<dbReference type="EMBL" id="CP115450">
    <property type="protein sequence ID" value="WBP91631.1"/>
    <property type="molecule type" value="Genomic_DNA"/>
</dbReference>
<dbReference type="InterPro" id="IPR008538">
    <property type="entry name" value="Uma2"/>
</dbReference>
<evidence type="ECO:0000259" key="1">
    <source>
        <dbReference type="Pfam" id="PF05685"/>
    </source>
</evidence>
<keyword evidence="2" id="KW-0378">Hydrolase</keyword>
<dbReference type="InterPro" id="IPR011335">
    <property type="entry name" value="Restrct_endonuc-II-like"/>
</dbReference>
<dbReference type="CDD" id="cd06260">
    <property type="entry name" value="DUF820-like"/>
    <property type="match status" value="1"/>
</dbReference>
<dbReference type="InterPro" id="IPR012296">
    <property type="entry name" value="Nuclease_put_TT1808"/>
</dbReference>
<dbReference type="Pfam" id="PF05685">
    <property type="entry name" value="Uma2"/>
    <property type="match status" value="1"/>
</dbReference>
<evidence type="ECO:0000313" key="2">
    <source>
        <dbReference type="EMBL" id="WBP91631.1"/>
    </source>
</evidence>
<feature type="domain" description="Putative restriction endonuclease" evidence="1">
    <location>
        <begin position="5"/>
        <end position="125"/>
    </location>
</feature>
<protein>
    <submittedName>
        <fullName evidence="2">Uma2 family endonuclease</fullName>
    </submittedName>
</protein>
<proteinExistence type="predicted"/>
<dbReference type="Proteomes" id="UP001212821">
    <property type="component" value="Chromosome"/>
</dbReference>
<gene>
    <name evidence="2" type="ORF">O1G21_16665</name>
</gene>
<accession>A0ABY7QGC4</accession>
<keyword evidence="3" id="KW-1185">Reference proteome</keyword>
<name>A0ABY7QGC4_9ACTN</name>
<dbReference type="PANTHER" id="PTHR35400:SF3">
    <property type="entry name" value="SLL1072 PROTEIN"/>
    <property type="match status" value="1"/>
</dbReference>
<evidence type="ECO:0000313" key="3">
    <source>
        <dbReference type="Proteomes" id="UP001212821"/>
    </source>
</evidence>
<dbReference type="PANTHER" id="PTHR35400">
    <property type="entry name" value="SLR1083 PROTEIN"/>
    <property type="match status" value="1"/>
</dbReference>
<keyword evidence="2" id="KW-0255">Endonuclease</keyword>
<reference evidence="3" key="1">
    <citation type="submission" date="2022-12" db="EMBL/GenBank/DDBJ databases">
        <authorList>
            <person name="Mo P."/>
        </authorList>
    </citation>
    <scope>NUCLEOTIDE SEQUENCE [LARGE SCALE GENOMIC DNA]</scope>
    <source>
        <strain evidence="3">HUAS 3-15</strain>
    </source>
</reference>
<keyword evidence="2" id="KW-0540">Nuclease</keyword>
<dbReference type="Gene3D" id="3.90.1570.10">
    <property type="entry name" value="tt1808, chain A"/>
    <property type="match status" value="1"/>
</dbReference>
<sequence length="148" mass="16666">MPDSEETVRHLYSALRPARVSPYAANVERCVLLDKDNTTKPDVVVFDKTGLDVFELECVPPEAVALAVEVVSHGTRAADRFRKPGQYAEKGIPCYWRVERGLDDLPVVHEFHRDEEKGVYLPVARHEGVLRTSVPYPVEIDLAQVVEL</sequence>
<dbReference type="GO" id="GO:0004519">
    <property type="term" value="F:endonuclease activity"/>
    <property type="evidence" value="ECO:0007669"/>
    <property type="project" value="UniProtKB-KW"/>
</dbReference>